<evidence type="ECO:0008006" key="4">
    <source>
        <dbReference type="Google" id="ProtNLM"/>
    </source>
</evidence>
<dbReference type="EMBL" id="JABTCG010000004">
    <property type="protein sequence ID" value="MBD0851342.1"/>
    <property type="molecule type" value="Genomic_DNA"/>
</dbReference>
<feature type="transmembrane region" description="Helical" evidence="1">
    <location>
        <begin position="137"/>
        <end position="160"/>
    </location>
</feature>
<keyword evidence="1" id="KW-0812">Transmembrane</keyword>
<keyword evidence="1" id="KW-0472">Membrane</keyword>
<dbReference type="Proteomes" id="UP000598350">
    <property type="component" value="Unassembled WGS sequence"/>
</dbReference>
<gene>
    <name evidence="2" type="ORF">HPE63_11745</name>
</gene>
<evidence type="ECO:0000313" key="3">
    <source>
        <dbReference type="Proteomes" id="UP000598350"/>
    </source>
</evidence>
<accession>A0ABR7VGR4</accession>
<keyword evidence="3" id="KW-1185">Reference proteome</keyword>
<feature type="transmembrane region" description="Helical" evidence="1">
    <location>
        <begin position="319"/>
        <end position="341"/>
    </location>
</feature>
<comment type="caution">
    <text evidence="2">The sequence shown here is derived from an EMBL/GenBank/DDBJ whole genome shotgun (WGS) entry which is preliminary data.</text>
</comment>
<protein>
    <recommendedName>
        <fullName evidence="4">Oxygen tolerance</fullName>
    </recommendedName>
</protein>
<sequence>MSSIGFAQTLPSVSSEVDTTFIKIGDQLNFKVTVEVDSTDNVIFPEGQTFSPLETVEAFATDTTRKKDRIMLMKTYALTQFDSGSYTLPTQRIEINGKGYFTDSLRIDVATVPVDTMAQKMYDIKPLIQVEKSNSGWWKILLGVLVILAIVAGLVYWFVFRKKNLSEAEKEALLPPYDRALLELKKLDNSKYLIQDEYKQYYSELTDIVRSYLEEDVNVSALESTTDELILKLEMMKDAGELNLDRDTINQFKSILQTADLVKFAKSKPATNVALQDRKAVEQIVVKTHEAIPEPTLEELMAQEEYQEELTQKLQRKKWVMAGSAALGAILISAIALISYYGVTQVWDTVTGHPTKNLLDSDWVASSYGYPPIHLESPEVLVRQKVNIPAEAKANIKELQSFMFRDDKSLLTLATTSTTFTQPAEPEFEKTIDQLLKGFEAKGAKNIVTKQEEFVTVTGVKGIKTYGNGKFKIPESEELVRGKYVILSFGGKGFQQQVLLTWQDGDPYAEEIINRVLSTIEVKTEV</sequence>
<proteinExistence type="predicted"/>
<name>A0ABR7VGR4_9FLAO</name>
<organism evidence="2 3">
    <name type="scientific">Maribacter arenosus</name>
    <dbReference type="NCBI Taxonomy" id="1854708"/>
    <lineage>
        <taxon>Bacteria</taxon>
        <taxon>Pseudomonadati</taxon>
        <taxon>Bacteroidota</taxon>
        <taxon>Flavobacteriia</taxon>
        <taxon>Flavobacteriales</taxon>
        <taxon>Flavobacteriaceae</taxon>
        <taxon>Maribacter</taxon>
    </lineage>
</organism>
<evidence type="ECO:0000313" key="2">
    <source>
        <dbReference type="EMBL" id="MBD0851342.1"/>
    </source>
</evidence>
<keyword evidence="1" id="KW-1133">Transmembrane helix</keyword>
<reference evidence="2 3" key="1">
    <citation type="submission" date="2020-05" db="EMBL/GenBank/DDBJ databases">
        <title>The draft genome sequence of Maribacter arenosus CAU 1321.</title>
        <authorList>
            <person name="Mu L."/>
        </authorList>
    </citation>
    <scope>NUCLEOTIDE SEQUENCE [LARGE SCALE GENOMIC DNA]</scope>
    <source>
        <strain evidence="2 3">CAU 1321</strain>
    </source>
</reference>
<evidence type="ECO:0000256" key="1">
    <source>
        <dbReference type="SAM" id="Phobius"/>
    </source>
</evidence>